<comment type="catalytic activity">
    <reaction evidence="1">
        <text>a 4-O-methyl-thymidine in DNA + L-cysteinyl-[protein] = a thymidine in DNA + S-methyl-L-cysteinyl-[protein]</text>
        <dbReference type="Rhea" id="RHEA:53428"/>
        <dbReference type="Rhea" id="RHEA-COMP:10131"/>
        <dbReference type="Rhea" id="RHEA-COMP:10132"/>
        <dbReference type="Rhea" id="RHEA-COMP:13555"/>
        <dbReference type="Rhea" id="RHEA-COMP:13556"/>
        <dbReference type="ChEBI" id="CHEBI:29950"/>
        <dbReference type="ChEBI" id="CHEBI:82612"/>
        <dbReference type="ChEBI" id="CHEBI:137386"/>
        <dbReference type="ChEBI" id="CHEBI:137387"/>
        <dbReference type="EC" id="2.1.1.63"/>
    </reaction>
</comment>
<evidence type="ECO:0000259" key="9">
    <source>
        <dbReference type="Pfam" id="PF01035"/>
    </source>
</evidence>
<keyword evidence="4 10" id="KW-0489">Methyltransferase</keyword>
<dbReference type="GO" id="GO:0032259">
    <property type="term" value="P:methylation"/>
    <property type="evidence" value="ECO:0007669"/>
    <property type="project" value="UniProtKB-KW"/>
</dbReference>
<dbReference type="InterPro" id="IPR001497">
    <property type="entry name" value="MethylDNA_cys_MeTrfase_AS"/>
</dbReference>
<dbReference type="EC" id="2.1.1.63" evidence="3"/>
<dbReference type="PROSITE" id="PS00374">
    <property type="entry name" value="MGMT"/>
    <property type="match status" value="1"/>
</dbReference>
<dbReference type="PANTHER" id="PTHR10815">
    <property type="entry name" value="METHYLATED-DNA--PROTEIN-CYSTEINE METHYLTRANSFERASE"/>
    <property type="match status" value="1"/>
</dbReference>
<dbReference type="InterPro" id="IPR014048">
    <property type="entry name" value="MethylDNA_cys_MeTrfase_DNA-bd"/>
</dbReference>
<evidence type="ECO:0000313" key="10">
    <source>
        <dbReference type="EMBL" id="POH36205.1"/>
    </source>
</evidence>
<dbReference type="CDD" id="cd06445">
    <property type="entry name" value="ATase"/>
    <property type="match status" value="1"/>
</dbReference>
<dbReference type="Pfam" id="PF01035">
    <property type="entry name" value="DNA_binding_1"/>
    <property type="match status" value="1"/>
</dbReference>
<evidence type="ECO:0000256" key="4">
    <source>
        <dbReference type="ARBA" id="ARBA00022603"/>
    </source>
</evidence>
<feature type="domain" description="Methylated-DNA-[protein]-cysteine S-methyltransferase DNA binding" evidence="9">
    <location>
        <begin position="82"/>
        <end position="161"/>
    </location>
</feature>
<evidence type="ECO:0000256" key="1">
    <source>
        <dbReference type="ARBA" id="ARBA00001286"/>
    </source>
</evidence>
<dbReference type="GO" id="GO:0003908">
    <property type="term" value="F:methylated-DNA-[protein]-cysteine S-methyltransferase activity"/>
    <property type="evidence" value="ECO:0007669"/>
    <property type="project" value="UniProtKB-EC"/>
</dbReference>
<dbReference type="FunFam" id="1.10.10.10:FF:000214">
    <property type="entry name" value="Methylated-DNA--protein-cysteine methyltransferase"/>
    <property type="match status" value="1"/>
</dbReference>
<proteinExistence type="inferred from homology"/>
<dbReference type="SUPFAM" id="SSF46767">
    <property type="entry name" value="Methylated DNA-protein cysteine methyltransferase, C-terminal domain"/>
    <property type="match status" value="1"/>
</dbReference>
<comment type="catalytic activity">
    <reaction evidence="8">
        <text>a 6-O-methyl-2'-deoxyguanosine in DNA + L-cysteinyl-[protein] = S-methyl-L-cysteinyl-[protein] + a 2'-deoxyguanosine in DNA</text>
        <dbReference type="Rhea" id="RHEA:24000"/>
        <dbReference type="Rhea" id="RHEA-COMP:10131"/>
        <dbReference type="Rhea" id="RHEA-COMP:10132"/>
        <dbReference type="Rhea" id="RHEA-COMP:11367"/>
        <dbReference type="Rhea" id="RHEA-COMP:11368"/>
        <dbReference type="ChEBI" id="CHEBI:29950"/>
        <dbReference type="ChEBI" id="CHEBI:82612"/>
        <dbReference type="ChEBI" id="CHEBI:85445"/>
        <dbReference type="ChEBI" id="CHEBI:85448"/>
        <dbReference type="EC" id="2.1.1.63"/>
    </reaction>
</comment>
<dbReference type="InterPro" id="IPR036388">
    <property type="entry name" value="WH-like_DNA-bd_sf"/>
</dbReference>
<dbReference type="SUPFAM" id="SSF53155">
    <property type="entry name" value="Methylated DNA-protein cysteine methyltransferase domain"/>
    <property type="match status" value="1"/>
</dbReference>
<keyword evidence="5 10" id="KW-0808">Transferase</keyword>
<evidence type="ECO:0000256" key="3">
    <source>
        <dbReference type="ARBA" id="ARBA00011918"/>
    </source>
</evidence>
<dbReference type="EMBL" id="PPWZ01000075">
    <property type="protein sequence ID" value="POH36205.1"/>
    <property type="molecule type" value="Genomic_DNA"/>
</dbReference>
<sequence length="165" mass="18659">MQKIYYHDFLIAEHTYLLGATNRGLAFVGSWDKGLSELQSFYPEAELIDQEAPLRNYYIQLKEYLEGTRKTFKVAIDISGTEFQKQVWHSLRQIPYGQTTNYSQIAQSIGRPQAVRAVGSAIGKNPLLIIVPCHRVLTKSGKLGGYRGGTIMKKDLLKIEAKHSQ</sequence>
<dbReference type="InterPro" id="IPR036631">
    <property type="entry name" value="MGMT_N_sf"/>
</dbReference>
<dbReference type="AlphaFoldDB" id="A0A2P4R4T5"/>
<accession>A0A2P4R4T5</accession>
<evidence type="ECO:0000256" key="2">
    <source>
        <dbReference type="ARBA" id="ARBA00008711"/>
    </source>
</evidence>
<comment type="caution">
    <text evidence="10">The sequence shown here is derived from an EMBL/GenBank/DDBJ whole genome shotgun (WGS) entry which is preliminary data.</text>
</comment>
<dbReference type="PANTHER" id="PTHR10815:SF12">
    <property type="entry name" value="METHYLATED-DNA--PROTEIN-CYSTEINE METHYLTRANSFERASE, INDUCIBLE"/>
    <property type="match status" value="1"/>
</dbReference>
<name>A0A2P4R4T5_9LACO</name>
<dbReference type="GO" id="GO:0006281">
    <property type="term" value="P:DNA repair"/>
    <property type="evidence" value="ECO:0007669"/>
    <property type="project" value="UniProtKB-KW"/>
</dbReference>
<comment type="similarity">
    <text evidence="2">Belongs to the MGMT family.</text>
</comment>
<dbReference type="InterPro" id="IPR036217">
    <property type="entry name" value="MethylDNA_cys_MeTrfase_DNAb"/>
</dbReference>
<evidence type="ECO:0000256" key="5">
    <source>
        <dbReference type="ARBA" id="ARBA00022679"/>
    </source>
</evidence>
<protein>
    <recommendedName>
        <fullName evidence="3">methylated-DNA--[protein]-cysteine S-methyltransferase</fullName>
        <ecNumber evidence="3">2.1.1.63</ecNumber>
    </recommendedName>
</protein>
<reference evidence="10" key="1">
    <citation type="submission" date="2018-01" db="EMBL/GenBank/DDBJ databases">
        <title>Genome sequnecing of Lactobacillus formosensis KACC 18721.</title>
        <authorList>
            <person name="Kim S.-J."/>
            <person name="Heo J."/>
        </authorList>
    </citation>
    <scope>NUCLEOTIDE SEQUENCE</scope>
    <source>
        <strain evidence="10">KACC 18721</strain>
    </source>
</reference>
<dbReference type="Gene3D" id="1.10.10.10">
    <property type="entry name" value="Winged helix-like DNA-binding domain superfamily/Winged helix DNA-binding domain"/>
    <property type="match status" value="1"/>
</dbReference>
<evidence type="ECO:0000256" key="8">
    <source>
        <dbReference type="ARBA" id="ARBA00049348"/>
    </source>
</evidence>
<dbReference type="NCBIfam" id="TIGR00589">
    <property type="entry name" value="ogt"/>
    <property type="match status" value="1"/>
</dbReference>
<keyword evidence="6" id="KW-0227">DNA damage</keyword>
<gene>
    <name evidence="10" type="ORF">C2R26_09570</name>
</gene>
<keyword evidence="7" id="KW-0234">DNA repair</keyword>
<evidence type="ECO:0000256" key="7">
    <source>
        <dbReference type="ARBA" id="ARBA00023204"/>
    </source>
</evidence>
<evidence type="ECO:0000256" key="6">
    <source>
        <dbReference type="ARBA" id="ARBA00022763"/>
    </source>
</evidence>
<organism evidence="10">
    <name type="scientific">Companilactobacillus formosensis</name>
    <dbReference type="NCBI Taxonomy" id="1617889"/>
    <lineage>
        <taxon>Bacteria</taxon>
        <taxon>Bacillati</taxon>
        <taxon>Bacillota</taxon>
        <taxon>Bacilli</taxon>
        <taxon>Lactobacillales</taxon>
        <taxon>Lactobacillaceae</taxon>
        <taxon>Companilactobacillus</taxon>
    </lineage>
</organism>